<dbReference type="RefSeq" id="XP_019891276.1">
    <property type="nucleotide sequence ID" value="XM_020035717.2"/>
</dbReference>
<name>A0A9J7DDF1_MUSDO</name>
<evidence type="ECO:0000256" key="2">
    <source>
        <dbReference type="ARBA" id="ARBA00009127"/>
    </source>
</evidence>
<keyword evidence="5" id="KW-0325">Glycoprotein</keyword>
<dbReference type="InterPro" id="IPR011042">
    <property type="entry name" value="6-blade_b-propeller_TolB-like"/>
</dbReference>
<reference evidence="7" key="1">
    <citation type="submission" date="2025-08" db="UniProtKB">
        <authorList>
            <consortium name="RefSeq"/>
        </authorList>
    </citation>
    <scope>IDENTIFICATION</scope>
    <source>
        <strain evidence="7">Aabys</strain>
        <tissue evidence="7">Whole body</tissue>
    </source>
</reference>
<dbReference type="PANTHER" id="PTHR10009:SF7">
    <property type="entry name" value="GH10609P-RELATED"/>
    <property type="match status" value="1"/>
</dbReference>
<evidence type="ECO:0000313" key="7">
    <source>
        <dbReference type="RefSeq" id="XP_019891276.1"/>
    </source>
</evidence>
<evidence type="ECO:0000256" key="3">
    <source>
        <dbReference type="ARBA" id="ARBA00022525"/>
    </source>
</evidence>
<comment type="similarity">
    <text evidence="2">Belongs to the major royal jelly protein family.</text>
</comment>
<dbReference type="VEuPathDB" id="VectorBase:MDOMA2_003570"/>
<evidence type="ECO:0000256" key="1">
    <source>
        <dbReference type="ARBA" id="ARBA00004613"/>
    </source>
</evidence>
<keyword evidence="4" id="KW-0732">Signal</keyword>
<evidence type="ECO:0000313" key="6">
    <source>
        <dbReference type="Proteomes" id="UP001652621"/>
    </source>
</evidence>
<dbReference type="InterPro" id="IPR017996">
    <property type="entry name" value="MRJP/yellow-related"/>
</dbReference>
<dbReference type="OrthoDB" id="8184345at2759"/>
<dbReference type="Pfam" id="PF03022">
    <property type="entry name" value="MRJP"/>
    <property type="match status" value="1"/>
</dbReference>
<evidence type="ECO:0000256" key="4">
    <source>
        <dbReference type="ARBA" id="ARBA00022729"/>
    </source>
</evidence>
<dbReference type="GO" id="GO:0005576">
    <property type="term" value="C:extracellular region"/>
    <property type="evidence" value="ECO:0007669"/>
    <property type="project" value="UniProtKB-SubCell"/>
</dbReference>
<dbReference type="AlphaFoldDB" id="A0A9J7DDF1"/>
<dbReference type="KEGG" id="mde:101891920"/>
<dbReference type="Proteomes" id="UP001652621">
    <property type="component" value="Unplaced"/>
</dbReference>
<dbReference type="PANTHER" id="PTHR10009">
    <property type="entry name" value="PROTEIN YELLOW-RELATED"/>
    <property type="match status" value="1"/>
</dbReference>
<keyword evidence="3" id="KW-0964">Secreted</keyword>
<accession>A0A9J7DDF1</accession>
<proteinExistence type="inferred from homology"/>
<gene>
    <name evidence="7" type="primary">LOC101891920</name>
</gene>
<protein>
    <submittedName>
        <fullName evidence="7">Protein yellow</fullName>
    </submittedName>
</protein>
<dbReference type="CTD" id="41651"/>
<dbReference type="GeneID" id="101891920"/>
<comment type="subcellular location">
    <subcellularLocation>
        <location evidence="1">Secreted</location>
    </subcellularLocation>
</comment>
<dbReference type="Gene3D" id="2.120.10.30">
    <property type="entry name" value="TolB, C-terminal domain"/>
    <property type="match status" value="1"/>
</dbReference>
<organism evidence="6 7">
    <name type="scientific">Musca domestica</name>
    <name type="common">House fly</name>
    <dbReference type="NCBI Taxonomy" id="7370"/>
    <lineage>
        <taxon>Eukaryota</taxon>
        <taxon>Metazoa</taxon>
        <taxon>Ecdysozoa</taxon>
        <taxon>Arthropoda</taxon>
        <taxon>Hexapoda</taxon>
        <taxon>Insecta</taxon>
        <taxon>Pterygota</taxon>
        <taxon>Neoptera</taxon>
        <taxon>Endopterygota</taxon>
        <taxon>Diptera</taxon>
        <taxon>Brachycera</taxon>
        <taxon>Muscomorpha</taxon>
        <taxon>Muscoidea</taxon>
        <taxon>Muscidae</taxon>
        <taxon>Musca</taxon>
    </lineage>
</organism>
<sequence>MLKFKIFVLIEIIFSYLVFASENVNRLKQRQFYTLHKWTRGIELTFPSESERSAAISAGYYDLNRIQLPVDIDIEYKENSNHRTFLTIPRLNFGVPYSLATIRNADHQTELNPKVQAYPSYEWHHSHGTNCSAITSALRTYIDECQRLWVLDSGQINSLQWCPPQILVFNLTTDQLIQRFVLPSNNYKAGISVYTDMVAGVVSEDKCNHTHVYISDAWGHGLIVYDMLKHKSWRIEHDLMKPDRTLINNAHDGIFTVSLSPKNTKLQVRYLYFHSLNSFNEVRIPLHLINNESLWYYPKEILATAKYFTVLGSRGTQCESEIMDDYGNLYCTLIGSNALVSWKEGRKYSADNLNVLAYGPQQWRFITGLKLTKHRQKHQELWALSTEPKLFMGNTMAGEQVMYQIIGCRVKNLLRNEHCTVGAMDTTTSNHI</sequence>
<keyword evidence="6" id="KW-1185">Reference proteome</keyword>
<evidence type="ECO:0000256" key="5">
    <source>
        <dbReference type="ARBA" id="ARBA00023180"/>
    </source>
</evidence>